<feature type="domain" description="DUF7918" evidence="2">
    <location>
        <begin position="7"/>
        <end position="220"/>
    </location>
</feature>
<feature type="region of interest" description="Disordered" evidence="1">
    <location>
        <begin position="298"/>
        <end position="331"/>
    </location>
</feature>
<reference evidence="3 4" key="1">
    <citation type="journal article" date="2020" name="ISME J.">
        <title>Uncovering the hidden diversity of litter-decomposition mechanisms in mushroom-forming fungi.</title>
        <authorList>
            <person name="Floudas D."/>
            <person name="Bentzer J."/>
            <person name="Ahren D."/>
            <person name="Johansson T."/>
            <person name="Persson P."/>
            <person name="Tunlid A."/>
        </authorList>
    </citation>
    <scope>NUCLEOTIDE SEQUENCE [LARGE SCALE GENOMIC DNA]</scope>
    <source>
        <strain evidence="3 4">CBS 175.51</strain>
    </source>
</reference>
<evidence type="ECO:0000313" key="4">
    <source>
        <dbReference type="Proteomes" id="UP000541558"/>
    </source>
</evidence>
<keyword evidence="4" id="KW-1185">Reference proteome</keyword>
<evidence type="ECO:0000313" key="3">
    <source>
        <dbReference type="EMBL" id="KAF5342135.1"/>
    </source>
</evidence>
<name>A0A8H5CHY8_9AGAR</name>
<dbReference type="PANTHER" id="PTHR36223:SF1">
    <property type="entry name" value="TRANSCRIPTION ELONGATION FACTOR EAF N-TERMINAL DOMAIN-CONTAINING PROTEIN"/>
    <property type="match status" value="1"/>
</dbReference>
<organism evidence="3 4">
    <name type="scientific">Ephemerocybe angulata</name>
    <dbReference type="NCBI Taxonomy" id="980116"/>
    <lineage>
        <taxon>Eukaryota</taxon>
        <taxon>Fungi</taxon>
        <taxon>Dikarya</taxon>
        <taxon>Basidiomycota</taxon>
        <taxon>Agaricomycotina</taxon>
        <taxon>Agaricomycetes</taxon>
        <taxon>Agaricomycetidae</taxon>
        <taxon>Agaricales</taxon>
        <taxon>Agaricineae</taxon>
        <taxon>Psathyrellaceae</taxon>
        <taxon>Ephemerocybe</taxon>
    </lineage>
</organism>
<dbReference type="Proteomes" id="UP000541558">
    <property type="component" value="Unassembled WGS sequence"/>
</dbReference>
<accession>A0A8H5CHY8</accession>
<proteinExistence type="predicted"/>
<feature type="region of interest" description="Disordered" evidence="1">
    <location>
        <begin position="223"/>
        <end position="273"/>
    </location>
</feature>
<feature type="compositionally biased region" description="Basic and acidic residues" evidence="1">
    <location>
        <begin position="305"/>
        <end position="324"/>
    </location>
</feature>
<sequence>MPELADISIWVEMEGVRLQEYGIERDETTNTVTCWIPCQAGKEFRFGAYALGRSRRANYTLRFVLDGQNVNVSGKKVFLGSSKGGSGRERYYEGVKKDRHLRRLQFAKLTTTEDHSLQTGIIGLGELVVEVHTFKDRISCEIAPRSTAPSGSRTLVDCVLHEQTKTGMVTDCVQLGEPIELPKTKSKAKAAKADHSYTDIKSLGKVIFKYRNIDVLYAQATAPKPGEPAAASTPANPKMPSPASVDAAPPAPENPRIKQEDNGIADDGETDSELRELEIRAAALEELCNVKARIAELKSKKRKRDPLDKEDTKPNTQRVKKETEPVVIDLI</sequence>
<dbReference type="AlphaFoldDB" id="A0A8H5CHY8"/>
<gene>
    <name evidence="3" type="ORF">D9611_002039</name>
</gene>
<dbReference type="EMBL" id="JAACJK010000001">
    <property type="protein sequence ID" value="KAF5342135.1"/>
    <property type="molecule type" value="Genomic_DNA"/>
</dbReference>
<protein>
    <recommendedName>
        <fullName evidence="2">DUF7918 domain-containing protein</fullName>
    </recommendedName>
</protein>
<dbReference type="Pfam" id="PF25534">
    <property type="entry name" value="DUF7918"/>
    <property type="match status" value="1"/>
</dbReference>
<dbReference type="PANTHER" id="PTHR36223">
    <property type="entry name" value="BETA-LACTAMASE-TYPE TRANSPEPTIDASE FOLD DOMAIN CONTAINING PROTEIN"/>
    <property type="match status" value="1"/>
</dbReference>
<evidence type="ECO:0000256" key="1">
    <source>
        <dbReference type="SAM" id="MobiDB-lite"/>
    </source>
</evidence>
<comment type="caution">
    <text evidence="3">The sequence shown here is derived from an EMBL/GenBank/DDBJ whole genome shotgun (WGS) entry which is preliminary data.</text>
</comment>
<evidence type="ECO:0000259" key="2">
    <source>
        <dbReference type="Pfam" id="PF25534"/>
    </source>
</evidence>
<dbReference type="InterPro" id="IPR057678">
    <property type="entry name" value="DUF7918"/>
</dbReference>
<dbReference type="OrthoDB" id="3364132at2759"/>